<name>A0ABQ8PYQ3_9AGAR</name>
<feature type="compositionally biased region" description="Low complexity" evidence="1">
    <location>
        <begin position="231"/>
        <end position="241"/>
    </location>
</feature>
<evidence type="ECO:0000313" key="3">
    <source>
        <dbReference type="Proteomes" id="UP001163828"/>
    </source>
</evidence>
<protein>
    <submittedName>
        <fullName evidence="2">Uncharacterized protein</fullName>
    </submittedName>
</protein>
<dbReference type="Proteomes" id="UP001163828">
    <property type="component" value="Unassembled WGS sequence"/>
</dbReference>
<comment type="caution">
    <text evidence="2">The sequence shown here is derived from an EMBL/GenBank/DDBJ whole genome shotgun (WGS) entry which is preliminary data.</text>
</comment>
<evidence type="ECO:0000256" key="1">
    <source>
        <dbReference type="SAM" id="MobiDB-lite"/>
    </source>
</evidence>
<keyword evidence="3" id="KW-1185">Reference proteome</keyword>
<evidence type="ECO:0000313" key="2">
    <source>
        <dbReference type="EMBL" id="KAJ3990779.1"/>
    </source>
</evidence>
<accession>A0ABQ8PYQ3</accession>
<feature type="compositionally biased region" description="Basic and acidic residues" evidence="1">
    <location>
        <begin position="243"/>
        <end position="270"/>
    </location>
</feature>
<dbReference type="EMBL" id="MU791489">
    <property type="protein sequence ID" value="KAJ3990779.1"/>
    <property type="molecule type" value="Genomic_DNA"/>
</dbReference>
<feature type="region of interest" description="Disordered" evidence="1">
    <location>
        <begin position="224"/>
        <end position="270"/>
    </location>
</feature>
<organism evidence="2 3">
    <name type="scientific">Lentinula boryana</name>
    <dbReference type="NCBI Taxonomy" id="40481"/>
    <lineage>
        <taxon>Eukaryota</taxon>
        <taxon>Fungi</taxon>
        <taxon>Dikarya</taxon>
        <taxon>Basidiomycota</taxon>
        <taxon>Agaricomycotina</taxon>
        <taxon>Agaricomycetes</taxon>
        <taxon>Agaricomycetidae</taxon>
        <taxon>Agaricales</taxon>
        <taxon>Marasmiineae</taxon>
        <taxon>Omphalotaceae</taxon>
        <taxon>Lentinula</taxon>
    </lineage>
</organism>
<reference evidence="2" key="1">
    <citation type="submission" date="2022-08" db="EMBL/GenBank/DDBJ databases">
        <authorList>
            <consortium name="DOE Joint Genome Institute"/>
            <person name="Min B."/>
            <person name="Riley R."/>
            <person name="Sierra-Patev S."/>
            <person name="Naranjo-Ortiz M."/>
            <person name="Looney B."/>
            <person name="Konkel Z."/>
            <person name="Slot J.C."/>
            <person name="Sakamoto Y."/>
            <person name="Steenwyk J.L."/>
            <person name="Rokas A."/>
            <person name="Carro J."/>
            <person name="Camarero S."/>
            <person name="Ferreira P."/>
            <person name="Molpeceres G."/>
            <person name="Ruiz-Duenas F.J."/>
            <person name="Serrano A."/>
            <person name="Henrissat B."/>
            <person name="Drula E."/>
            <person name="Hughes K.W."/>
            <person name="Mata J.L."/>
            <person name="Ishikawa N.K."/>
            <person name="Vargas-Isla R."/>
            <person name="Ushijima S."/>
            <person name="Smith C.A."/>
            <person name="Ahrendt S."/>
            <person name="Andreopoulos W."/>
            <person name="He G."/>
            <person name="Labutti K."/>
            <person name="Lipzen A."/>
            <person name="Ng V."/>
            <person name="Sandor L."/>
            <person name="Barry K."/>
            <person name="Martinez A.T."/>
            <person name="Xiao Y."/>
            <person name="Gibbons J.G."/>
            <person name="Terashima K."/>
            <person name="Hibbett D.S."/>
            <person name="Grigoriev I.V."/>
        </authorList>
    </citation>
    <scope>NUCLEOTIDE SEQUENCE</scope>
    <source>
        <strain evidence="2">TFB10827</strain>
    </source>
</reference>
<gene>
    <name evidence="2" type="ORF">F5050DRAFT_1883297</name>
</gene>
<proteinExistence type="predicted"/>
<sequence length="270" mass="30082">MLSKPFGPFESRSFPRSFSLYIGHFGCYIKPSDHSLATSAISVPPWKHGPNTEYEPMYPFQEELCFAQSNDLSSIPPIQMRNPIYQLQIYMQQHSIHEDQVTLKDRQTWEAQFLEGGGGSTPLHSSQDTVEQGSSNLDVPLIGGNKSLIPVDLPPDCIIPGAVKLNTLPDVPTWVMGLYIVVEGVHVGKLTRQVVQLTKLDGKGDKHNQELVDEPFIVVHRDSSSGATKVNLSTNSNNNNETDNDRNHKQNEDKDKDCRDIGRSDDGEVI</sequence>